<dbReference type="GO" id="GO:0016020">
    <property type="term" value="C:membrane"/>
    <property type="evidence" value="ECO:0007669"/>
    <property type="project" value="UniProtKB-SubCell"/>
</dbReference>
<keyword evidence="3 7" id="KW-0812">Transmembrane</keyword>
<sequence>MVPIEAIVLCLPPTREFHASPYNQNQSLPFPIFLRFFQAPLLLLLLPPFPWLPKNSNTGSHTMQTPKQEEEQQQQPDGTKKMAMAKRGLRSLLIAVILPLSLTLFSAYISSSMSRANHHMDHKTPFWFPPSWALHLTLPASGFLMGLSAWMVWAEGGFHKHPVAVVLYVAQLLLTVLWDPLVFGAGASRVGMVLCLGLFGCLYGCMRVFKQVNHVAADLIKPCLAWTAFLSIVNLKLLSA</sequence>
<feature type="region of interest" description="Disordered" evidence="6">
    <location>
        <begin position="56"/>
        <end position="81"/>
    </location>
</feature>
<feature type="transmembrane region" description="Helical" evidence="7">
    <location>
        <begin position="190"/>
        <end position="209"/>
    </location>
</feature>
<dbReference type="InterPro" id="IPR004307">
    <property type="entry name" value="TspO_MBR"/>
</dbReference>
<feature type="transmembrane region" description="Helical" evidence="7">
    <location>
        <begin position="165"/>
        <end position="184"/>
    </location>
</feature>
<reference evidence="9" key="3">
    <citation type="submission" date="2025-08" db="UniProtKB">
        <authorList>
            <consortium name="RefSeq"/>
        </authorList>
    </citation>
    <scope>IDENTIFICATION</scope>
</reference>
<evidence type="ECO:0000256" key="6">
    <source>
        <dbReference type="SAM" id="MobiDB-lite"/>
    </source>
</evidence>
<comment type="similarity">
    <text evidence="2">Belongs to the TspO/BZRP family.</text>
</comment>
<feature type="transmembrane region" description="Helical" evidence="7">
    <location>
        <begin position="131"/>
        <end position="153"/>
    </location>
</feature>
<evidence type="ECO:0000256" key="3">
    <source>
        <dbReference type="ARBA" id="ARBA00022692"/>
    </source>
</evidence>
<dbReference type="GeneID" id="107492491"/>
<dbReference type="Pfam" id="PF03073">
    <property type="entry name" value="TspO_MBR"/>
    <property type="match status" value="1"/>
</dbReference>
<dbReference type="CDD" id="cd15904">
    <property type="entry name" value="TSPO_MBR"/>
    <property type="match status" value="1"/>
</dbReference>
<dbReference type="PANTHER" id="PTHR10057:SF0">
    <property type="entry name" value="TRANSLOCATOR PROTEIN"/>
    <property type="match status" value="1"/>
</dbReference>
<keyword evidence="4 7" id="KW-1133">Transmembrane helix</keyword>
<gene>
    <name evidence="9" type="primary">LOC107492491</name>
</gene>
<evidence type="ECO:0000256" key="2">
    <source>
        <dbReference type="ARBA" id="ARBA00007524"/>
    </source>
</evidence>
<reference evidence="8" key="2">
    <citation type="journal article" date="2016" name="Nat. Genet.">
        <title>The genome sequences of Arachis duranensis and Arachis ipaensis, the diploid ancestors of cultivated peanut.</title>
        <authorList>
            <person name="Bertioli D.J."/>
            <person name="Cannon S.B."/>
            <person name="Froenicke L."/>
            <person name="Huang G."/>
            <person name="Farmer A.D."/>
            <person name="Cannon E.K."/>
            <person name="Liu X."/>
            <person name="Gao D."/>
            <person name="Clevenger J."/>
            <person name="Dash S."/>
            <person name="Ren L."/>
            <person name="Moretzsohn M.C."/>
            <person name="Shirasawa K."/>
            <person name="Huang W."/>
            <person name="Vidigal B."/>
            <person name="Abernathy B."/>
            <person name="Chu Y."/>
            <person name="Niederhuth C.E."/>
            <person name="Umale P."/>
            <person name="Araujo A.C."/>
            <person name="Kozik A."/>
            <person name="Kim K.D."/>
            <person name="Burow M.D."/>
            <person name="Varshney R.K."/>
            <person name="Wang X."/>
            <person name="Zhang X."/>
            <person name="Barkley N."/>
            <person name="Guimaraes P.M."/>
            <person name="Isobe S."/>
            <person name="Guo B."/>
            <person name="Liao B."/>
            <person name="Stalker H.T."/>
            <person name="Schmitz R.J."/>
            <person name="Scheffler B.E."/>
            <person name="Leal-Bertioli S.C."/>
            <person name="Xun X."/>
            <person name="Jackson S.A."/>
            <person name="Michelmore R."/>
            <person name="Ozias-Akins P."/>
        </authorList>
    </citation>
    <scope>NUCLEOTIDE SEQUENCE [LARGE SCALE GENOMIC DNA]</scope>
    <source>
        <strain evidence="8">cv. V14167</strain>
    </source>
</reference>
<accession>A0A6P4DIY7</accession>
<feature type="compositionally biased region" description="Polar residues" evidence="6">
    <location>
        <begin position="56"/>
        <end position="66"/>
    </location>
</feature>
<proteinExistence type="inferred from homology"/>
<protein>
    <submittedName>
        <fullName evidence="9">Translocator protein homolog</fullName>
    </submittedName>
</protein>
<reference evidence="9" key="1">
    <citation type="journal article" date="2014" name="PLoS ONE">
        <title>Comparisons of De Novo Transcriptome Assemblers in Diploid and Polyploid Species Using Peanut (Arachis spp.) RNA-Seq Data.</title>
        <authorList>
            <person name="Chopra R."/>
            <person name="Burow G."/>
            <person name="Farmer A."/>
            <person name="Mudge J."/>
            <person name="Simpson C.E."/>
            <person name="Burow M.D."/>
        </authorList>
    </citation>
    <scope>NUCLEOTIDE SEQUENCE</scope>
</reference>
<name>A0A6P4DIY7_ARADU</name>
<dbReference type="FunFam" id="1.20.1260.100:FF:000001">
    <property type="entry name" value="translocator protein 2"/>
    <property type="match status" value="1"/>
</dbReference>
<dbReference type="AlphaFoldDB" id="A0A6P4DIY7"/>
<organism evidence="8 9">
    <name type="scientific">Arachis duranensis</name>
    <name type="common">Wild peanut</name>
    <dbReference type="NCBI Taxonomy" id="130453"/>
    <lineage>
        <taxon>Eukaryota</taxon>
        <taxon>Viridiplantae</taxon>
        <taxon>Streptophyta</taxon>
        <taxon>Embryophyta</taxon>
        <taxon>Tracheophyta</taxon>
        <taxon>Spermatophyta</taxon>
        <taxon>Magnoliopsida</taxon>
        <taxon>eudicotyledons</taxon>
        <taxon>Gunneridae</taxon>
        <taxon>Pentapetalae</taxon>
        <taxon>rosids</taxon>
        <taxon>fabids</taxon>
        <taxon>Fabales</taxon>
        <taxon>Fabaceae</taxon>
        <taxon>Papilionoideae</taxon>
        <taxon>50 kb inversion clade</taxon>
        <taxon>dalbergioids sensu lato</taxon>
        <taxon>Dalbergieae</taxon>
        <taxon>Pterocarpus clade</taxon>
        <taxon>Arachis</taxon>
    </lineage>
</organism>
<evidence type="ECO:0000256" key="4">
    <source>
        <dbReference type="ARBA" id="ARBA00022989"/>
    </source>
</evidence>
<dbReference type="RefSeq" id="XP_015969007.1">
    <property type="nucleotide sequence ID" value="XM_016113521.3"/>
</dbReference>
<dbReference type="GO" id="GO:0033013">
    <property type="term" value="P:tetrapyrrole metabolic process"/>
    <property type="evidence" value="ECO:0007669"/>
    <property type="project" value="UniProtKB-ARBA"/>
</dbReference>
<evidence type="ECO:0000313" key="8">
    <source>
        <dbReference type="Proteomes" id="UP000515211"/>
    </source>
</evidence>
<keyword evidence="8" id="KW-1185">Reference proteome</keyword>
<dbReference type="OrthoDB" id="8841220at2759"/>
<comment type="subcellular location">
    <subcellularLocation>
        <location evidence="1">Membrane</location>
        <topology evidence="1">Multi-pass membrane protein</topology>
    </subcellularLocation>
</comment>
<evidence type="ECO:0000313" key="9">
    <source>
        <dbReference type="RefSeq" id="XP_015969007.1"/>
    </source>
</evidence>
<dbReference type="Gene3D" id="1.20.1260.100">
    <property type="entry name" value="TspO/MBR protein"/>
    <property type="match status" value="1"/>
</dbReference>
<keyword evidence="5 7" id="KW-0472">Membrane</keyword>
<feature type="transmembrane region" description="Helical" evidence="7">
    <location>
        <begin position="91"/>
        <end position="111"/>
    </location>
</feature>
<evidence type="ECO:0000256" key="1">
    <source>
        <dbReference type="ARBA" id="ARBA00004141"/>
    </source>
</evidence>
<dbReference type="InterPro" id="IPR038330">
    <property type="entry name" value="TspO/MBR-related_sf"/>
</dbReference>
<evidence type="ECO:0000256" key="7">
    <source>
        <dbReference type="SAM" id="Phobius"/>
    </source>
</evidence>
<dbReference type="PANTHER" id="PTHR10057">
    <property type="entry name" value="PERIPHERAL-TYPE BENZODIAZEPINE RECEPTOR"/>
    <property type="match status" value="1"/>
</dbReference>
<dbReference type="Proteomes" id="UP000515211">
    <property type="component" value="Chromosome 6"/>
</dbReference>
<dbReference type="KEGG" id="adu:107492491"/>
<evidence type="ECO:0000256" key="5">
    <source>
        <dbReference type="ARBA" id="ARBA00023136"/>
    </source>
</evidence>